<dbReference type="InterPro" id="IPR011206">
    <property type="entry name" value="Citrate_lyase_beta/mcl1/mcl2"/>
</dbReference>
<dbReference type="Proteomes" id="UP000198822">
    <property type="component" value="Chromosome I"/>
</dbReference>
<feature type="binding site" evidence="4">
    <location>
        <position position="69"/>
    </location>
    <ligand>
        <name>substrate</name>
    </ligand>
</feature>
<feature type="domain" description="HpcH/HpaI aldolase/citrate lyase" evidence="6">
    <location>
        <begin position="12"/>
        <end position="211"/>
    </location>
</feature>
<dbReference type="Gene3D" id="3.20.20.60">
    <property type="entry name" value="Phosphoenolpyruvate-binding domains"/>
    <property type="match status" value="1"/>
</dbReference>
<dbReference type="InterPro" id="IPR005000">
    <property type="entry name" value="Aldolase/citrate-lyase_domain"/>
</dbReference>
<feature type="binding site" evidence="5">
    <location>
        <position position="149"/>
    </location>
    <ligand>
        <name>Mg(2+)</name>
        <dbReference type="ChEBI" id="CHEBI:18420"/>
    </ligand>
</feature>
<evidence type="ECO:0000313" key="7">
    <source>
        <dbReference type="EMBL" id="SDH70464.1"/>
    </source>
</evidence>
<dbReference type="OrthoDB" id="4322898at2"/>
<feature type="binding site" evidence="5">
    <location>
        <position position="123"/>
    </location>
    <ligand>
        <name>Mg(2+)</name>
        <dbReference type="ChEBI" id="CHEBI:18420"/>
    </ligand>
</feature>
<evidence type="ECO:0000256" key="1">
    <source>
        <dbReference type="ARBA" id="ARBA00001946"/>
    </source>
</evidence>
<dbReference type="GO" id="GO:0006107">
    <property type="term" value="P:oxaloacetate metabolic process"/>
    <property type="evidence" value="ECO:0007669"/>
    <property type="project" value="TreeGrafter"/>
</dbReference>
<evidence type="ECO:0000256" key="3">
    <source>
        <dbReference type="ARBA" id="ARBA00022842"/>
    </source>
</evidence>
<dbReference type="PANTHER" id="PTHR32308">
    <property type="entry name" value="LYASE BETA SUBUNIT, PUTATIVE (AFU_ORTHOLOGUE AFUA_4G13030)-RELATED"/>
    <property type="match status" value="1"/>
</dbReference>
<dbReference type="EMBL" id="LT629695">
    <property type="protein sequence ID" value="SDH70464.1"/>
    <property type="molecule type" value="Genomic_DNA"/>
</dbReference>
<dbReference type="InterPro" id="IPR015813">
    <property type="entry name" value="Pyrv/PenolPyrv_kinase-like_dom"/>
</dbReference>
<name>A0A1G8EKQ5_9MICO</name>
<sequence length="283" mass="30162">MSRRLVSPQIARSWLLVPASHPELFEIAQASDADAIIIDMEDAVAANDKKQARKDTLAWLNSGHRAWVRINDASSDFWSDDCAALKKAEGLEGVMLAKSESSSHIDDTADRLPDGVRILALVETARGVQQVERIANAPSTFRIAFGTGDFKRDTATGEDPLALAYARSQLVIASRAARLPAPIDGPTLDLAKLPAGTAHAKEMGMSGKLCLTHAHAATINEGLSPSDDDIAWAHGFITAFQASGGKITDGSDLPRLARAQKIVQQAEDFGIEVAAAEVSHSGY</sequence>
<feature type="binding site" evidence="4">
    <location>
        <position position="123"/>
    </location>
    <ligand>
        <name>substrate</name>
    </ligand>
</feature>
<dbReference type="AlphaFoldDB" id="A0A1G8EKQ5"/>
<dbReference type="GO" id="GO:0000287">
    <property type="term" value="F:magnesium ion binding"/>
    <property type="evidence" value="ECO:0007669"/>
    <property type="project" value="TreeGrafter"/>
</dbReference>
<proteinExistence type="predicted"/>
<evidence type="ECO:0000256" key="4">
    <source>
        <dbReference type="PIRSR" id="PIRSR015582-1"/>
    </source>
</evidence>
<protein>
    <submittedName>
        <fullName evidence="7">Citrate lyase subunit beta / citryl-CoA lyase</fullName>
    </submittedName>
</protein>
<evidence type="ECO:0000259" key="6">
    <source>
        <dbReference type="Pfam" id="PF03328"/>
    </source>
</evidence>
<reference evidence="8" key="1">
    <citation type="submission" date="2016-10" db="EMBL/GenBank/DDBJ databases">
        <authorList>
            <person name="Varghese N."/>
            <person name="Submissions S."/>
        </authorList>
    </citation>
    <scope>NUCLEOTIDE SEQUENCE [LARGE SCALE GENOMIC DNA]</scope>
    <source>
        <strain evidence="8">DSM 22002</strain>
    </source>
</reference>
<dbReference type="SUPFAM" id="SSF51621">
    <property type="entry name" value="Phosphoenolpyruvate/pyruvate domain"/>
    <property type="match status" value="1"/>
</dbReference>
<dbReference type="STRING" id="399736.SAMN04489720_2083"/>
<keyword evidence="8" id="KW-1185">Reference proteome</keyword>
<dbReference type="GO" id="GO:0016829">
    <property type="term" value="F:lyase activity"/>
    <property type="evidence" value="ECO:0007669"/>
    <property type="project" value="UniProtKB-KW"/>
</dbReference>
<dbReference type="PIRSF" id="PIRSF015582">
    <property type="entry name" value="Cit_lyase_B"/>
    <property type="match status" value="1"/>
</dbReference>
<accession>A0A1G8EKQ5</accession>
<dbReference type="RefSeq" id="WP_092504785.1">
    <property type="nucleotide sequence ID" value="NZ_LT629695.1"/>
</dbReference>
<evidence type="ECO:0000256" key="2">
    <source>
        <dbReference type="ARBA" id="ARBA00022723"/>
    </source>
</evidence>
<keyword evidence="7" id="KW-0456">Lyase</keyword>
<dbReference type="InterPro" id="IPR040442">
    <property type="entry name" value="Pyrv_kinase-like_dom_sf"/>
</dbReference>
<dbReference type="PANTHER" id="PTHR32308:SF10">
    <property type="entry name" value="CITRATE LYASE SUBUNIT BETA"/>
    <property type="match status" value="1"/>
</dbReference>
<gene>
    <name evidence="7" type="ORF">SAMN04489720_2083</name>
</gene>
<comment type="cofactor">
    <cofactor evidence="1">
        <name>Mg(2+)</name>
        <dbReference type="ChEBI" id="CHEBI:18420"/>
    </cofactor>
</comment>
<dbReference type="Pfam" id="PF03328">
    <property type="entry name" value="HpcH_HpaI"/>
    <property type="match status" value="1"/>
</dbReference>
<organism evidence="7 8">
    <name type="scientific">Agrococcus jejuensis</name>
    <dbReference type="NCBI Taxonomy" id="399736"/>
    <lineage>
        <taxon>Bacteria</taxon>
        <taxon>Bacillati</taxon>
        <taxon>Actinomycetota</taxon>
        <taxon>Actinomycetes</taxon>
        <taxon>Micrococcales</taxon>
        <taxon>Microbacteriaceae</taxon>
        <taxon>Agrococcus</taxon>
    </lineage>
</organism>
<evidence type="ECO:0000313" key="8">
    <source>
        <dbReference type="Proteomes" id="UP000198822"/>
    </source>
</evidence>
<evidence type="ECO:0000256" key="5">
    <source>
        <dbReference type="PIRSR" id="PIRSR015582-2"/>
    </source>
</evidence>
<keyword evidence="2 5" id="KW-0479">Metal-binding</keyword>
<keyword evidence="3 5" id="KW-0460">Magnesium</keyword>